<proteinExistence type="predicted"/>
<reference evidence="2 3" key="1">
    <citation type="submission" date="2018-06" db="EMBL/GenBank/DDBJ databases">
        <title>Genomic Encyclopedia of Type Strains, Phase IV (KMG-IV): sequencing the most valuable type-strain genomes for metagenomic binning, comparative biology and taxonomic classification.</title>
        <authorList>
            <person name="Goeker M."/>
        </authorList>
    </citation>
    <scope>NUCLEOTIDE SEQUENCE [LARGE SCALE GENOMIC DNA]</scope>
    <source>
        <strain evidence="2 3">DSM 15140</strain>
    </source>
</reference>
<keyword evidence="1" id="KW-0812">Transmembrane</keyword>
<protein>
    <submittedName>
        <fullName evidence="2">Uncharacterized protein</fullName>
    </submittedName>
</protein>
<accession>A0A366ED65</accession>
<dbReference type="Proteomes" id="UP000252254">
    <property type="component" value="Unassembled WGS sequence"/>
</dbReference>
<keyword evidence="1" id="KW-0472">Membrane</keyword>
<dbReference type="RefSeq" id="WP_113867018.1">
    <property type="nucleotide sequence ID" value="NZ_BAABQN010000002.1"/>
</dbReference>
<name>A0A366ED65_9BACI</name>
<comment type="caution">
    <text evidence="2">The sequence shown here is derived from an EMBL/GenBank/DDBJ whole genome shotgun (WGS) entry which is preliminary data.</text>
</comment>
<dbReference type="OrthoDB" id="2991597at2"/>
<evidence type="ECO:0000313" key="3">
    <source>
        <dbReference type="Proteomes" id="UP000252254"/>
    </source>
</evidence>
<evidence type="ECO:0000256" key="1">
    <source>
        <dbReference type="SAM" id="Phobius"/>
    </source>
</evidence>
<gene>
    <name evidence="2" type="ORF">DES48_102105</name>
</gene>
<organism evidence="2 3">
    <name type="scientific">Paraliobacillus ryukyuensis</name>
    <dbReference type="NCBI Taxonomy" id="200904"/>
    <lineage>
        <taxon>Bacteria</taxon>
        <taxon>Bacillati</taxon>
        <taxon>Bacillota</taxon>
        <taxon>Bacilli</taxon>
        <taxon>Bacillales</taxon>
        <taxon>Bacillaceae</taxon>
        <taxon>Paraliobacillus</taxon>
    </lineage>
</organism>
<dbReference type="AlphaFoldDB" id="A0A366ED65"/>
<feature type="transmembrane region" description="Helical" evidence="1">
    <location>
        <begin position="60"/>
        <end position="80"/>
    </location>
</feature>
<sequence length="81" mass="9119">MSRYYNMCNKNIGRPVCIRTKDGHEHRGIIRRVSTSHVFLEPMPSNLGGYGYGFWGVGPGFGWGVAFGAIATLAFLPFFFW</sequence>
<dbReference type="STRING" id="200904.GCA_900168775_00384"/>
<evidence type="ECO:0000313" key="2">
    <source>
        <dbReference type="EMBL" id="RBP00344.1"/>
    </source>
</evidence>
<keyword evidence="3" id="KW-1185">Reference proteome</keyword>
<dbReference type="EMBL" id="QNRI01000002">
    <property type="protein sequence ID" value="RBP00344.1"/>
    <property type="molecule type" value="Genomic_DNA"/>
</dbReference>
<keyword evidence="1" id="KW-1133">Transmembrane helix</keyword>